<reference evidence="2 3" key="1">
    <citation type="journal article" date="2021" name="BMC Biol.">
        <title>Horizontally acquired antibacterial genes associated with adaptive radiation of ladybird beetles.</title>
        <authorList>
            <person name="Li H.S."/>
            <person name="Tang X.F."/>
            <person name="Huang Y.H."/>
            <person name="Xu Z.Y."/>
            <person name="Chen M.L."/>
            <person name="Du X.Y."/>
            <person name="Qiu B.Y."/>
            <person name="Chen P.T."/>
            <person name="Zhang W."/>
            <person name="Slipinski A."/>
            <person name="Escalona H.E."/>
            <person name="Waterhouse R.M."/>
            <person name="Zwick A."/>
            <person name="Pang H."/>
        </authorList>
    </citation>
    <scope>NUCLEOTIDE SEQUENCE [LARGE SCALE GENOMIC DNA]</scope>
    <source>
        <strain evidence="2">SYSU2018</strain>
    </source>
</reference>
<evidence type="ECO:0000313" key="2">
    <source>
        <dbReference type="EMBL" id="KAL3276466.1"/>
    </source>
</evidence>
<feature type="region of interest" description="Disordered" evidence="1">
    <location>
        <begin position="35"/>
        <end position="62"/>
    </location>
</feature>
<evidence type="ECO:0008006" key="4">
    <source>
        <dbReference type="Google" id="ProtNLM"/>
    </source>
</evidence>
<gene>
    <name evidence="2" type="ORF">HHI36_011847</name>
</gene>
<dbReference type="Proteomes" id="UP001516400">
    <property type="component" value="Unassembled WGS sequence"/>
</dbReference>
<proteinExistence type="predicted"/>
<evidence type="ECO:0000256" key="1">
    <source>
        <dbReference type="SAM" id="MobiDB-lite"/>
    </source>
</evidence>
<feature type="compositionally biased region" description="Polar residues" evidence="1">
    <location>
        <begin position="41"/>
        <end position="62"/>
    </location>
</feature>
<protein>
    <recommendedName>
        <fullName evidence="4">BESS domain-containing protein</fullName>
    </recommendedName>
</protein>
<comment type="caution">
    <text evidence="2">The sequence shown here is derived from an EMBL/GenBank/DDBJ whole genome shotgun (WGS) entry which is preliminary data.</text>
</comment>
<dbReference type="AlphaFoldDB" id="A0ABD2NCS5"/>
<organism evidence="2 3">
    <name type="scientific">Cryptolaemus montrouzieri</name>
    <dbReference type="NCBI Taxonomy" id="559131"/>
    <lineage>
        <taxon>Eukaryota</taxon>
        <taxon>Metazoa</taxon>
        <taxon>Ecdysozoa</taxon>
        <taxon>Arthropoda</taxon>
        <taxon>Hexapoda</taxon>
        <taxon>Insecta</taxon>
        <taxon>Pterygota</taxon>
        <taxon>Neoptera</taxon>
        <taxon>Endopterygota</taxon>
        <taxon>Coleoptera</taxon>
        <taxon>Polyphaga</taxon>
        <taxon>Cucujiformia</taxon>
        <taxon>Coccinelloidea</taxon>
        <taxon>Coccinellidae</taxon>
        <taxon>Scymninae</taxon>
        <taxon>Scymnini</taxon>
        <taxon>Cryptolaemus</taxon>
    </lineage>
</organism>
<accession>A0ABD2NCS5</accession>
<keyword evidence="3" id="KW-1185">Reference proteome</keyword>
<dbReference type="EMBL" id="JABFTP020000103">
    <property type="protein sequence ID" value="KAL3276466.1"/>
    <property type="molecule type" value="Genomic_DNA"/>
</dbReference>
<name>A0ABD2NCS5_9CUCU</name>
<evidence type="ECO:0000313" key="3">
    <source>
        <dbReference type="Proteomes" id="UP001516400"/>
    </source>
</evidence>
<sequence>MSAQHKLSKTVEWNRPNRSLNQKLLVCNSSDLMSPREKSIKLNSQNSRSSTHSPNLTPNTPSAKAKMLHNLEERSNERMRLVPQLVNQKKEEHDVDLFMKSIALILKKLPPNSISQANVQRLISEVLLQILLQQKLKCFIFWKKALMSACD</sequence>